<keyword evidence="4 7" id="KW-0472">Membrane</keyword>
<evidence type="ECO:0000256" key="7">
    <source>
        <dbReference type="SAM" id="Phobius"/>
    </source>
</evidence>
<evidence type="ECO:0000313" key="8">
    <source>
        <dbReference type="EMBL" id="CEL57008.1"/>
    </source>
</evidence>
<evidence type="ECO:0000313" key="9">
    <source>
        <dbReference type="Proteomes" id="UP000059188"/>
    </source>
</evidence>
<dbReference type="AlphaFoldDB" id="A0A0B7FLB1"/>
<dbReference type="PANTHER" id="PTHR30520">
    <property type="entry name" value="FORMATE TRANSPORTER-RELATED"/>
    <property type="match status" value="1"/>
</dbReference>
<dbReference type="STRING" id="1108050.A0A0B7FLB1"/>
<dbReference type="GO" id="GO:0005886">
    <property type="term" value="C:plasma membrane"/>
    <property type="evidence" value="ECO:0007669"/>
    <property type="project" value="TreeGrafter"/>
</dbReference>
<dbReference type="InterPro" id="IPR024002">
    <property type="entry name" value="For/NO2_transpt_CS"/>
</dbReference>
<feature type="transmembrane region" description="Helical" evidence="7">
    <location>
        <begin position="162"/>
        <end position="195"/>
    </location>
</feature>
<dbReference type="InterPro" id="IPR000292">
    <property type="entry name" value="For/NO2_transpt"/>
</dbReference>
<sequence>MLHYNSYNVVRVVHGSDSGRSTVRLGSQGFQVLRYCIWLLSFALNKYMASSTFQLPALHAPHSTTSSITASTMVPSPDTDIKPTPPTPPPALPKPIGMQAAPALEAGIIATAKVRANRPVDQTFYLSVVAGIWLGFGAIGALSAACGVPQSVRTEWPILPKFLMGAIFAFALHYIVIFGGELFTGTIMIFGVGWINRAIPIRRSVTNLVVVYVGNWCGCLIMAYFMAYLTGIFDDASSRQWLTVATLGKTHGHGWGVLFLKGIGANAMVCMAVVLYHACTDSAGKIMAIWFPVVVFVISGYEHCVANMFFLSVGLLYGAPSTIARLWFNQSAALCGNIIGGALVIGLNLHLMNNWISPVPWDRKAKEGNDLERR</sequence>
<dbReference type="Pfam" id="PF01226">
    <property type="entry name" value="Form_Nir_trans"/>
    <property type="match status" value="1"/>
</dbReference>
<gene>
    <name evidence="8" type="ORF">RSOLAG1IB_08261</name>
</gene>
<evidence type="ECO:0000256" key="4">
    <source>
        <dbReference type="ARBA" id="ARBA00023136"/>
    </source>
</evidence>
<evidence type="ECO:0000256" key="1">
    <source>
        <dbReference type="ARBA" id="ARBA00004141"/>
    </source>
</evidence>
<dbReference type="EMBL" id="LN679126">
    <property type="protein sequence ID" value="CEL57008.1"/>
    <property type="molecule type" value="Genomic_DNA"/>
</dbReference>
<keyword evidence="3 7" id="KW-1133">Transmembrane helix</keyword>
<evidence type="ECO:0000256" key="3">
    <source>
        <dbReference type="ARBA" id="ARBA00022989"/>
    </source>
</evidence>
<reference evidence="8 9" key="1">
    <citation type="submission" date="2014-11" db="EMBL/GenBank/DDBJ databases">
        <authorList>
            <person name="Wibberg Daniel"/>
        </authorList>
    </citation>
    <scope>NUCLEOTIDE SEQUENCE [LARGE SCALE GENOMIC DNA]</scope>
    <source>
        <strain evidence="8">Rhizoctonia solani AG1-IB 7/3/14</strain>
    </source>
</reference>
<keyword evidence="9" id="KW-1185">Reference proteome</keyword>
<feature type="transmembrane region" description="Helical" evidence="7">
    <location>
        <begin position="253"/>
        <end position="276"/>
    </location>
</feature>
<dbReference type="OrthoDB" id="4829at2759"/>
<dbReference type="GO" id="GO:0015513">
    <property type="term" value="F:high-affinity secondary active nitrite transmembrane transporter activity"/>
    <property type="evidence" value="ECO:0007669"/>
    <property type="project" value="TreeGrafter"/>
</dbReference>
<dbReference type="Gene3D" id="1.20.1080.10">
    <property type="entry name" value="Glycerol uptake facilitator protein"/>
    <property type="match status" value="1"/>
</dbReference>
<dbReference type="Proteomes" id="UP000059188">
    <property type="component" value="Unassembled WGS sequence"/>
</dbReference>
<comment type="similarity">
    <text evidence="5">Belongs to the FNT transporter (TC 1.A.16) family.</text>
</comment>
<proteinExistence type="inferred from homology"/>
<evidence type="ECO:0000256" key="5">
    <source>
        <dbReference type="ARBA" id="ARBA00049660"/>
    </source>
</evidence>
<dbReference type="InterPro" id="IPR023271">
    <property type="entry name" value="Aquaporin-like"/>
</dbReference>
<dbReference type="PROSITE" id="PS01005">
    <property type="entry name" value="FORMATE_NITRITE_TP_1"/>
    <property type="match status" value="1"/>
</dbReference>
<feature type="transmembrane region" description="Helical" evidence="7">
    <location>
        <begin position="331"/>
        <end position="351"/>
    </location>
</feature>
<keyword evidence="2 7" id="KW-0812">Transmembrane</keyword>
<feature type="transmembrane region" description="Helical" evidence="7">
    <location>
        <begin position="288"/>
        <end position="311"/>
    </location>
</feature>
<comment type="subcellular location">
    <subcellularLocation>
        <location evidence="1">Membrane</location>
        <topology evidence="1">Multi-pass membrane protein</topology>
    </subcellularLocation>
</comment>
<evidence type="ECO:0000256" key="2">
    <source>
        <dbReference type="ARBA" id="ARBA00022692"/>
    </source>
</evidence>
<evidence type="ECO:0000256" key="6">
    <source>
        <dbReference type="SAM" id="MobiDB-lite"/>
    </source>
</evidence>
<dbReference type="GO" id="GO:0015707">
    <property type="term" value="P:nitrite transport"/>
    <property type="evidence" value="ECO:0007669"/>
    <property type="project" value="TreeGrafter"/>
</dbReference>
<organism evidence="8 9">
    <name type="scientific">Thanatephorus cucumeris (strain AG1-IB / isolate 7/3/14)</name>
    <name type="common">Lettuce bottom rot fungus</name>
    <name type="synonym">Rhizoctonia solani</name>
    <dbReference type="NCBI Taxonomy" id="1108050"/>
    <lineage>
        <taxon>Eukaryota</taxon>
        <taxon>Fungi</taxon>
        <taxon>Dikarya</taxon>
        <taxon>Basidiomycota</taxon>
        <taxon>Agaricomycotina</taxon>
        <taxon>Agaricomycetes</taxon>
        <taxon>Cantharellales</taxon>
        <taxon>Ceratobasidiaceae</taxon>
        <taxon>Rhizoctonia</taxon>
        <taxon>Rhizoctonia solani AG-1</taxon>
    </lineage>
</organism>
<feature type="region of interest" description="Disordered" evidence="6">
    <location>
        <begin position="68"/>
        <end position="88"/>
    </location>
</feature>
<name>A0A0B7FLB1_THACB</name>
<feature type="transmembrane region" description="Helical" evidence="7">
    <location>
        <begin position="123"/>
        <end position="142"/>
    </location>
</feature>
<protein>
    <submittedName>
        <fullName evidence="8">Putative formate transporter</fullName>
    </submittedName>
</protein>
<accession>A0A0B7FLB1</accession>
<dbReference type="PANTHER" id="PTHR30520:SF6">
    <property type="entry name" value="FORMATE_NITRATE FAMILY TRANSPORTER (EUROFUNG)"/>
    <property type="match status" value="1"/>
</dbReference>
<feature type="transmembrane region" description="Helical" evidence="7">
    <location>
        <begin position="207"/>
        <end position="233"/>
    </location>
</feature>